<dbReference type="PANTHER" id="PTHR35201">
    <property type="entry name" value="TERPENE SYNTHASE"/>
    <property type="match status" value="1"/>
</dbReference>
<keyword evidence="3" id="KW-1185">Reference proteome</keyword>
<dbReference type="InterPro" id="IPR008949">
    <property type="entry name" value="Isoprenoid_synthase_dom_sf"/>
</dbReference>
<dbReference type="EMBL" id="JBHRZS010000006">
    <property type="protein sequence ID" value="MFC3879855.1"/>
    <property type="molecule type" value="Genomic_DNA"/>
</dbReference>
<keyword evidence="1" id="KW-0460">Magnesium</keyword>
<dbReference type="InterPro" id="IPR034686">
    <property type="entry name" value="Terpene_cyclase-like_2"/>
</dbReference>
<comment type="cofactor">
    <cofactor evidence="1">
        <name>Mg(2+)</name>
        <dbReference type="ChEBI" id="CHEBI:18420"/>
    </cofactor>
</comment>
<dbReference type="SUPFAM" id="SSF48576">
    <property type="entry name" value="Terpenoid synthases"/>
    <property type="match status" value="1"/>
</dbReference>
<gene>
    <name evidence="2" type="ORF">ACFOSV_06690</name>
</gene>
<dbReference type="SFLD" id="SFLDS00005">
    <property type="entry name" value="Isoprenoid_Synthase_Type_I"/>
    <property type="match status" value="1"/>
</dbReference>
<comment type="caution">
    <text evidence="2">The sequence shown here is derived from an EMBL/GenBank/DDBJ whole genome shotgun (WGS) entry which is preliminary data.</text>
</comment>
<sequence length="362" mass="41105">MKVNSSMPSSVNNLDLINRVLSLGPTGIGTNTTNIAGILNRPDQESDTELRHRAPYRDNVALGEELNEKLLDWAESIGLYEGHLDYLRKCNFGRYVMLTYAFSEDRERLFLAGQAMLALFGLDDYFVDDKRAGSTLDMVGRNLSLCMSALDEPYFTPKYDQDTNKGLGAHPVHTALKQYIAKTAQFGTPQQVARVRHEDMCLFVAMCQESSWRINKMVAPVWEYLGGRQMNGFTPCLTMIDIVDGYELPHNIYSMPEVRRVVKIAGLICVMVNDLVSTEKEEEAGVHQFGIREAIQKEENCTFDEAHRLGVRFHNDLLRIFEDESSKLMVYATPELRKYLIGLEAWIAGSHLWHTTSKRYSG</sequence>
<dbReference type="PANTHER" id="PTHR35201:SF4">
    <property type="entry name" value="BETA-PINACENE SYNTHASE-RELATED"/>
    <property type="match status" value="1"/>
</dbReference>
<protein>
    <recommendedName>
        <fullName evidence="1">Terpene synthase</fullName>
        <ecNumber evidence="1">4.2.3.-</ecNumber>
    </recommendedName>
</protein>
<organism evidence="2 3">
    <name type="scientific">Algoriphagus namhaensis</name>
    <dbReference type="NCBI Taxonomy" id="915353"/>
    <lineage>
        <taxon>Bacteria</taxon>
        <taxon>Pseudomonadati</taxon>
        <taxon>Bacteroidota</taxon>
        <taxon>Cytophagia</taxon>
        <taxon>Cytophagales</taxon>
        <taxon>Cyclobacteriaceae</taxon>
        <taxon>Algoriphagus</taxon>
    </lineage>
</organism>
<dbReference type="Proteomes" id="UP001595805">
    <property type="component" value="Unassembled WGS sequence"/>
</dbReference>
<accession>A0ABV8AS98</accession>
<dbReference type="RefSeq" id="WP_377904670.1">
    <property type="nucleotide sequence ID" value="NZ_JBHRZS010000006.1"/>
</dbReference>
<keyword evidence="1" id="KW-0456">Lyase</keyword>
<comment type="similarity">
    <text evidence="1">Belongs to the terpene synthase family.</text>
</comment>
<name>A0ABV8AS98_9BACT</name>
<evidence type="ECO:0000256" key="1">
    <source>
        <dbReference type="RuleBase" id="RU366034"/>
    </source>
</evidence>
<reference evidence="3" key="1">
    <citation type="journal article" date="2019" name="Int. J. Syst. Evol. Microbiol.">
        <title>The Global Catalogue of Microorganisms (GCM) 10K type strain sequencing project: providing services to taxonomists for standard genome sequencing and annotation.</title>
        <authorList>
            <consortium name="The Broad Institute Genomics Platform"/>
            <consortium name="The Broad Institute Genome Sequencing Center for Infectious Disease"/>
            <person name="Wu L."/>
            <person name="Ma J."/>
        </authorList>
    </citation>
    <scope>NUCLEOTIDE SEQUENCE [LARGE SCALE GENOMIC DNA]</scope>
    <source>
        <strain evidence="3">CCUG 60523</strain>
    </source>
</reference>
<dbReference type="EC" id="4.2.3.-" evidence="1"/>
<keyword evidence="1" id="KW-0479">Metal-binding</keyword>
<dbReference type="Gene3D" id="1.10.600.10">
    <property type="entry name" value="Farnesyl Diphosphate Synthase"/>
    <property type="match status" value="1"/>
</dbReference>
<dbReference type="Pfam" id="PF19086">
    <property type="entry name" value="Terpene_syn_C_2"/>
    <property type="match status" value="1"/>
</dbReference>
<evidence type="ECO:0000313" key="2">
    <source>
        <dbReference type="EMBL" id="MFC3879855.1"/>
    </source>
</evidence>
<proteinExistence type="inferred from homology"/>
<evidence type="ECO:0000313" key="3">
    <source>
        <dbReference type="Proteomes" id="UP001595805"/>
    </source>
</evidence>
<dbReference type="SFLD" id="SFLDG01020">
    <property type="entry name" value="Terpene_Cyclase_Like_2"/>
    <property type="match status" value="1"/>
</dbReference>